<evidence type="ECO:0000313" key="3">
    <source>
        <dbReference type="EMBL" id="SEA28072.1"/>
    </source>
</evidence>
<reference evidence="3 4" key="1">
    <citation type="submission" date="2016-10" db="EMBL/GenBank/DDBJ databases">
        <authorList>
            <person name="de Groot N.N."/>
        </authorList>
    </citation>
    <scope>NUCLEOTIDE SEQUENCE [LARGE SCALE GENOMIC DNA]</scope>
    <source>
        <strain evidence="3 4">DSM 25383</strain>
    </source>
</reference>
<evidence type="ECO:0000256" key="1">
    <source>
        <dbReference type="SAM" id="SignalP"/>
    </source>
</evidence>
<keyword evidence="3" id="KW-0269">Exonuclease</keyword>
<keyword evidence="3" id="KW-0540">Nuclease</keyword>
<dbReference type="GO" id="GO:0000175">
    <property type="term" value="F:3'-5'-RNA exonuclease activity"/>
    <property type="evidence" value="ECO:0007669"/>
    <property type="project" value="TreeGrafter"/>
</dbReference>
<dbReference type="Pfam" id="PF03372">
    <property type="entry name" value="Exo_endo_phos"/>
    <property type="match status" value="1"/>
</dbReference>
<dbReference type="Proteomes" id="UP000183253">
    <property type="component" value="Unassembled WGS sequence"/>
</dbReference>
<dbReference type="OrthoDB" id="9793162at2"/>
<dbReference type="InterPro" id="IPR050410">
    <property type="entry name" value="CCR4/nocturin_mRNA_transcr"/>
</dbReference>
<gene>
    <name evidence="3" type="ORF">SAMN05444145_102368</name>
</gene>
<organism evidence="3 4">
    <name type="scientific">Alistipes timonensis JC136</name>
    <dbReference type="NCBI Taxonomy" id="1033731"/>
    <lineage>
        <taxon>Bacteria</taxon>
        <taxon>Pseudomonadati</taxon>
        <taxon>Bacteroidota</taxon>
        <taxon>Bacteroidia</taxon>
        <taxon>Bacteroidales</taxon>
        <taxon>Rikenellaceae</taxon>
        <taxon>Alistipes</taxon>
    </lineage>
</organism>
<dbReference type="CDD" id="cd09083">
    <property type="entry name" value="EEP-1"/>
    <property type="match status" value="1"/>
</dbReference>
<protein>
    <submittedName>
        <fullName evidence="3">Metal-dependent hydrolase, endonuclease/exonuclease/phosphatase family</fullName>
    </submittedName>
</protein>
<evidence type="ECO:0000259" key="2">
    <source>
        <dbReference type="Pfam" id="PF03372"/>
    </source>
</evidence>
<dbReference type="EMBL" id="FNRI01000002">
    <property type="protein sequence ID" value="SEA28072.1"/>
    <property type="molecule type" value="Genomic_DNA"/>
</dbReference>
<feature type="chain" id="PRO_5010209131" evidence="1">
    <location>
        <begin position="22"/>
        <end position="294"/>
    </location>
</feature>
<keyword evidence="4" id="KW-1185">Reference proteome</keyword>
<dbReference type="InterPro" id="IPR036691">
    <property type="entry name" value="Endo/exonu/phosph_ase_sf"/>
</dbReference>
<dbReference type="PANTHER" id="PTHR12121:SF36">
    <property type="entry name" value="ENDONUCLEASE_EXONUCLEASE_PHOSPHATASE DOMAIN-CONTAINING PROTEIN"/>
    <property type="match status" value="1"/>
</dbReference>
<dbReference type="SUPFAM" id="SSF56219">
    <property type="entry name" value="DNase I-like"/>
    <property type="match status" value="1"/>
</dbReference>
<feature type="domain" description="Endonuclease/exonuclease/phosphatase" evidence="2">
    <location>
        <begin position="27"/>
        <end position="283"/>
    </location>
</feature>
<dbReference type="Gene3D" id="3.60.10.10">
    <property type="entry name" value="Endonuclease/exonuclease/phosphatase"/>
    <property type="match status" value="1"/>
</dbReference>
<dbReference type="RefSeq" id="WP_010262924.1">
    <property type="nucleotide sequence ID" value="NZ_CAEG01000012.1"/>
</dbReference>
<sequence length="294" mass="33549">MKKLFILFCAAASATAFPAAAQTFSTGTYNVRQLNAADDARGDGWQQRLPVIASLIRFHDFDIFGAQEVFHSQLEDLLGALPGYGYTGVGRDDGAEAGEYSAVFYKRDRFELLDSGHFWLAEDPSRPNKGWDAKYVRICCWGRFFDRETRERFWFFTLHTDHKGERAQVESCRLVLDKIRTMCRGERAVLTGDFNVGETSESYAVLRDSELLADTYDLAEIKYAWTGTENGFDPDRKTFRHIDYVFVTPGFRVLRYGILTDTYRSEEPVGSAKPFRARTPSDHFPVLVELAFTK</sequence>
<dbReference type="AlphaFoldDB" id="A0A1H3ZXQ5"/>
<name>A0A1H3ZXQ5_9BACT</name>
<evidence type="ECO:0000313" key="4">
    <source>
        <dbReference type="Proteomes" id="UP000183253"/>
    </source>
</evidence>
<keyword evidence="3" id="KW-0255">Endonuclease</keyword>
<dbReference type="PANTHER" id="PTHR12121">
    <property type="entry name" value="CARBON CATABOLITE REPRESSOR PROTEIN 4"/>
    <property type="match status" value="1"/>
</dbReference>
<keyword evidence="1" id="KW-0732">Signal</keyword>
<accession>A0A1H3ZXQ5</accession>
<feature type="signal peptide" evidence="1">
    <location>
        <begin position="1"/>
        <end position="21"/>
    </location>
</feature>
<dbReference type="STRING" id="1033731.SAMN05444145_102368"/>
<proteinExistence type="predicted"/>
<dbReference type="GO" id="GO:0004519">
    <property type="term" value="F:endonuclease activity"/>
    <property type="evidence" value="ECO:0007669"/>
    <property type="project" value="UniProtKB-KW"/>
</dbReference>
<keyword evidence="3" id="KW-0378">Hydrolase</keyword>
<dbReference type="InterPro" id="IPR005135">
    <property type="entry name" value="Endo/exonuclease/phosphatase"/>
</dbReference>